<dbReference type="Pfam" id="PF23165">
    <property type="entry name" value="zf-C2H2_FBX41"/>
    <property type="match status" value="1"/>
</dbReference>
<dbReference type="PANTHER" id="PTHR15739:SF4">
    <property type="entry name" value="F-BOX ONLY PROTEIN 41"/>
    <property type="match status" value="1"/>
</dbReference>
<dbReference type="Gene3D" id="3.80.10.10">
    <property type="entry name" value="Ribonuclease Inhibitor"/>
    <property type="match status" value="1"/>
</dbReference>
<keyword evidence="7" id="KW-1185">Reference proteome</keyword>
<organism evidence="6 7">
    <name type="scientific">Oncorhynchus mykiss</name>
    <name type="common">Rainbow trout</name>
    <name type="synonym">Salmo gairdneri</name>
    <dbReference type="NCBI Taxonomy" id="8022"/>
    <lineage>
        <taxon>Eukaryota</taxon>
        <taxon>Metazoa</taxon>
        <taxon>Chordata</taxon>
        <taxon>Craniata</taxon>
        <taxon>Vertebrata</taxon>
        <taxon>Euteleostomi</taxon>
        <taxon>Actinopterygii</taxon>
        <taxon>Neopterygii</taxon>
        <taxon>Teleostei</taxon>
        <taxon>Protacanthopterygii</taxon>
        <taxon>Salmoniformes</taxon>
        <taxon>Salmonidae</taxon>
        <taxon>Salmoninae</taxon>
        <taxon>Oncorhynchus</taxon>
    </lineage>
</organism>
<keyword evidence="2" id="KW-0175">Coiled coil</keyword>
<dbReference type="SUPFAM" id="SSF81383">
    <property type="entry name" value="F-box domain"/>
    <property type="match status" value="1"/>
</dbReference>
<dbReference type="Pfam" id="PF12937">
    <property type="entry name" value="F-box-like"/>
    <property type="match status" value="1"/>
</dbReference>
<evidence type="ECO:0000256" key="1">
    <source>
        <dbReference type="ARBA" id="ARBA00022553"/>
    </source>
</evidence>
<dbReference type="InterPro" id="IPR052283">
    <property type="entry name" value="GenomicStab_NeuMorph_Reg"/>
</dbReference>
<feature type="compositionally biased region" description="Polar residues" evidence="3">
    <location>
        <begin position="487"/>
        <end position="505"/>
    </location>
</feature>
<dbReference type="Proteomes" id="UP000694395">
    <property type="component" value="Chromosome 19"/>
</dbReference>
<accession>A0A8C7Q6I1</accession>
<keyword evidence="1" id="KW-0597">Phosphoprotein</keyword>
<evidence type="ECO:0000259" key="4">
    <source>
        <dbReference type="Pfam" id="PF12937"/>
    </source>
</evidence>
<dbReference type="OrthoDB" id="6482165at2759"/>
<feature type="region of interest" description="Disordered" evidence="3">
    <location>
        <begin position="321"/>
        <end position="398"/>
    </location>
</feature>
<dbReference type="InterPro" id="IPR032675">
    <property type="entry name" value="LRR_dom_sf"/>
</dbReference>
<dbReference type="InterPro" id="IPR057038">
    <property type="entry name" value="FBX41/ZN365_Znf-C2H2"/>
</dbReference>
<gene>
    <name evidence="6" type="primary">LOC110498678</name>
</gene>
<reference evidence="6" key="1">
    <citation type="submission" date="2020-07" db="EMBL/GenBank/DDBJ databases">
        <title>A long reads based de novo assembly of the rainbow trout Arlee double haploid line genome.</title>
        <authorList>
            <person name="Gao G."/>
            <person name="Palti Y."/>
        </authorList>
    </citation>
    <scope>NUCLEOTIDE SEQUENCE [LARGE SCALE GENOMIC DNA]</scope>
</reference>
<dbReference type="InterPro" id="IPR001810">
    <property type="entry name" value="F-box_dom"/>
</dbReference>
<dbReference type="AlphaFoldDB" id="A0A8C7Q6I1"/>
<dbReference type="RefSeq" id="XP_036810331.1">
    <property type="nucleotide sequence ID" value="XM_036954436.1"/>
</dbReference>
<evidence type="ECO:0000313" key="7">
    <source>
        <dbReference type="Proteomes" id="UP000694395"/>
    </source>
</evidence>
<feature type="compositionally biased region" description="Polar residues" evidence="3">
    <location>
        <begin position="335"/>
        <end position="358"/>
    </location>
</feature>
<evidence type="ECO:0000259" key="5">
    <source>
        <dbReference type="Pfam" id="PF23165"/>
    </source>
</evidence>
<protein>
    <submittedName>
        <fullName evidence="6">F-box protein 41</fullName>
    </submittedName>
</protein>
<dbReference type="InterPro" id="IPR036047">
    <property type="entry name" value="F-box-like_dom_sf"/>
</dbReference>
<feature type="region of interest" description="Disordered" evidence="3">
    <location>
        <begin position="218"/>
        <end position="242"/>
    </location>
</feature>
<dbReference type="GeneID" id="110498678"/>
<dbReference type="PANTHER" id="PTHR15739">
    <property type="entry name" value="ZINC FINGER PROTEIN"/>
    <property type="match status" value="1"/>
</dbReference>
<evidence type="ECO:0000256" key="2">
    <source>
        <dbReference type="ARBA" id="ARBA00023054"/>
    </source>
</evidence>
<dbReference type="SUPFAM" id="SSF52047">
    <property type="entry name" value="RNI-like"/>
    <property type="match status" value="1"/>
</dbReference>
<name>A0A8C7Q6I1_ONCMY</name>
<dbReference type="GeneTree" id="ENSGT00530000063713"/>
<reference evidence="6" key="2">
    <citation type="submission" date="2025-08" db="UniProtKB">
        <authorList>
            <consortium name="Ensembl"/>
        </authorList>
    </citation>
    <scope>IDENTIFICATION</scope>
</reference>
<reference evidence="6" key="3">
    <citation type="submission" date="2025-09" db="UniProtKB">
        <authorList>
            <consortium name="Ensembl"/>
        </authorList>
    </citation>
    <scope>IDENTIFICATION</scope>
</reference>
<sequence>MASLDLPYRCPRCGEHKRFRSLSSLRAHLEYSHTYETLYVLSKSNSVCDAAALLPLVADGDLLLAPSAPGGNRSNNNDPFDGLQLRSSAFRDFKERRFPCRELPCPDDLGGLSTTSNAAALYIPNVEFPLGEIFVKKAMSAAGDHHGSHSNQSTAVAVAANVAASAVEAAYEEGLARLKARAFERLELDERLEKLSEEVEQKIAARVGRLQTELERKSGELERAKHESERLGQEKQDLEDKASELSRQVDVSVEMLANLKQDLVSKEEELTHKQQEVTQIDQFLQETAAREANAKVRLQQFIEELLDRADRAEKQLQIISSCGTTPNGSMGRCSLPSSNKGSNNGRQRNSSISGTSRGMYQVSDRRSSPSTGASGRVKSCSQGSGGGYDSGDSVEMHPMEECPEGQYYHVQCRLGEGGGQGGGGQCYERAGVSRSWGLRKQAIQNWQRRPYRNSTEGEEGDVSDVGSRTTESEAEMWEQQERRATMAETQQSGAPRQSGYRQGTGRSEGGYRHNKPCRHDKSPSRSNSEVISPEILKMRAALFCIFTYLDTKTLLRAAEVCRDWRFVARHPAVWTRVLLENARISSKFLSTLSQWCTQTHSLILQNLKPRQRGKKEIKEEYIKSTRGCLEEGLESLLKATGGNLLILKVSHCPNLLTDRSLWLASCYCRALQAVTYRSATDPVGQEVIWALGAGCRDIISLQVAPLHPCQQPARFSNRCLQTIGRCWPHLRALGVGGAGCGVQGLASLARNCMRLQVLELDHVSEVNQEVAAEVCREGLKGLEMLVLTSTPVTPKALLHFNSEYTLHPTTPHYWEGLEVPPKALLYFNSEYTLHRTTLHYWEGLEVLDPPKALLYFNSEYTLHPTTLHYWEGLEVLDPPKALLYFNSEYTLHPTTLLGGSGGSRPPPQGTAIL</sequence>
<feature type="domain" description="FBX41/ZN365 C2H2-type zinc finger" evidence="5">
    <location>
        <begin position="6"/>
        <end position="35"/>
    </location>
</feature>
<dbReference type="KEGG" id="omy:110498678"/>
<feature type="region of interest" description="Disordered" evidence="3">
    <location>
        <begin position="448"/>
        <end position="529"/>
    </location>
</feature>
<evidence type="ECO:0000256" key="3">
    <source>
        <dbReference type="SAM" id="MobiDB-lite"/>
    </source>
</evidence>
<dbReference type="Ensembl" id="ENSOMYT00000036912.2">
    <property type="protein sequence ID" value="ENSOMYP00000033829.2"/>
    <property type="gene ID" value="ENSOMYG00000015762.2"/>
</dbReference>
<dbReference type="CDD" id="cd22109">
    <property type="entry name" value="F-box_FBXO41"/>
    <property type="match status" value="1"/>
</dbReference>
<evidence type="ECO:0000313" key="6">
    <source>
        <dbReference type="Ensembl" id="ENSOMYP00000033829.2"/>
    </source>
</evidence>
<feature type="domain" description="F-box" evidence="4">
    <location>
        <begin position="542"/>
        <end position="579"/>
    </location>
</feature>
<proteinExistence type="predicted"/>